<name>A0ACB7S777_HYAAI</name>
<evidence type="ECO:0000313" key="2">
    <source>
        <dbReference type="Proteomes" id="UP000821845"/>
    </source>
</evidence>
<reference evidence="1" key="1">
    <citation type="submission" date="2020-05" db="EMBL/GenBank/DDBJ databases">
        <title>Large-scale comparative analyses of tick genomes elucidate their genetic diversity and vector capacities.</title>
        <authorList>
            <person name="Jia N."/>
            <person name="Wang J."/>
            <person name="Shi W."/>
            <person name="Du L."/>
            <person name="Sun Y."/>
            <person name="Zhan W."/>
            <person name="Jiang J."/>
            <person name="Wang Q."/>
            <person name="Zhang B."/>
            <person name="Ji P."/>
            <person name="Sakyi L.B."/>
            <person name="Cui X."/>
            <person name="Yuan T."/>
            <person name="Jiang B."/>
            <person name="Yang W."/>
            <person name="Lam T.T.-Y."/>
            <person name="Chang Q."/>
            <person name="Ding S."/>
            <person name="Wang X."/>
            <person name="Zhu J."/>
            <person name="Ruan X."/>
            <person name="Zhao L."/>
            <person name="Wei J."/>
            <person name="Que T."/>
            <person name="Du C."/>
            <person name="Cheng J."/>
            <person name="Dai P."/>
            <person name="Han X."/>
            <person name="Huang E."/>
            <person name="Gao Y."/>
            <person name="Liu J."/>
            <person name="Shao H."/>
            <person name="Ye R."/>
            <person name="Li L."/>
            <person name="Wei W."/>
            <person name="Wang X."/>
            <person name="Wang C."/>
            <person name="Yang T."/>
            <person name="Huo Q."/>
            <person name="Li W."/>
            <person name="Guo W."/>
            <person name="Chen H."/>
            <person name="Zhou L."/>
            <person name="Ni X."/>
            <person name="Tian J."/>
            <person name="Zhou Y."/>
            <person name="Sheng Y."/>
            <person name="Liu T."/>
            <person name="Pan Y."/>
            <person name="Xia L."/>
            <person name="Li J."/>
            <person name="Zhao F."/>
            <person name="Cao W."/>
        </authorList>
    </citation>
    <scope>NUCLEOTIDE SEQUENCE</scope>
    <source>
        <strain evidence="1">Hyas-2018</strain>
    </source>
</reference>
<proteinExistence type="predicted"/>
<accession>A0ACB7S777</accession>
<organism evidence="1 2">
    <name type="scientific">Hyalomma asiaticum</name>
    <name type="common">Tick</name>
    <dbReference type="NCBI Taxonomy" id="266040"/>
    <lineage>
        <taxon>Eukaryota</taxon>
        <taxon>Metazoa</taxon>
        <taxon>Ecdysozoa</taxon>
        <taxon>Arthropoda</taxon>
        <taxon>Chelicerata</taxon>
        <taxon>Arachnida</taxon>
        <taxon>Acari</taxon>
        <taxon>Parasitiformes</taxon>
        <taxon>Ixodida</taxon>
        <taxon>Ixodoidea</taxon>
        <taxon>Ixodidae</taxon>
        <taxon>Hyalomminae</taxon>
        <taxon>Hyalomma</taxon>
    </lineage>
</organism>
<dbReference type="EMBL" id="CM023485">
    <property type="protein sequence ID" value="KAH6929796.1"/>
    <property type="molecule type" value="Genomic_DNA"/>
</dbReference>
<evidence type="ECO:0000313" key="1">
    <source>
        <dbReference type="EMBL" id="KAH6929796.1"/>
    </source>
</evidence>
<sequence>MERVSWALLGRRAAQDVVPRLAQAYIARARFWRRKLWAATPGARARRWEHAAGWGCEEQPPGTPNKKLAFSRMANSGSIQLAAARRVGGGWRRGGTHTEIAAEASPALASRERASHCRNQVMSAAKRCRSGGGGRLRVTTSAQTRSESSLRMCGAFLGDAAAHPSSCLTTRRLCLYRCPASCLSSFLYYFFFLFFFSSPGAACLGECRCRPMPPVREAVRNRANAFAKLN</sequence>
<protein>
    <submittedName>
        <fullName evidence="1">Uncharacterized protein</fullName>
    </submittedName>
</protein>
<keyword evidence="2" id="KW-1185">Reference proteome</keyword>
<dbReference type="Proteomes" id="UP000821845">
    <property type="component" value="Chromosome 5"/>
</dbReference>
<gene>
    <name evidence="1" type="ORF">HPB50_005883</name>
</gene>
<comment type="caution">
    <text evidence="1">The sequence shown here is derived from an EMBL/GenBank/DDBJ whole genome shotgun (WGS) entry which is preliminary data.</text>
</comment>